<keyword evidence="2" id="KW-1185">Reference proteome</keyword>
<dbReference type="EMBL" id="CP033923">
    <property type="protein sequence ID" value="AZA93617.1"/>
    <property type="molecule type" value="Genomic_DNA"/>
</dbReference>
<evidence type="ECO:0000313" key="1">
    <source>
        <dbReference type="EMBL" id="AZA93617.1"/>
    </source>
</evidence>
<reference evidence="1 2" key="1">
    <citation type="submission" date="2018-11" db="EMBL/GenBank/DDBJ databases">
        <title>Proposal to divide the Flavobacteriaceae and reorganize its genera based on Amino Acid Identity values calculated from whole genome sequences.</title>
        <authorList>
            <person name="Nicholson A.C."/>
            <person name="Gulvik C.A."/>
            <person name="Whitney A.M."/>
            <person name="Humrighouse B.W."/>
            <person name="Bell M."/>
            <person name="Holmes B."/>
            <person name="Steigerwalt A.G."/>
            <person name="Villarma A."/>
            <person name="Sheth M."/>
            <person name="Batra D."/>
            <person name="Pryor J."/>
            <person name="Bernardet J.-F."/>
            <person name="Hugo C."/>
            <person name="Kampfer P."/>
            <person name="Newman J."/>
            <person name="McQuiston J.R."/>
        </authorList>
    </citation>
    <scope>NUCLEOTIDE SEQUENCE [LARGE SCALE GENOMIC DNA]</scope>
    <source>
        <strain evidence="1 2">G0041</strain>
    </source>
</reference>
<sequence length="323" mass="37591">MISINSKILIDIHIKDKLNIDALISSRKAELLHFINNPTKIVNRKPTSIVLIGNQLAYLQELYGNFEKIVLANTFEIQNFKIVFDSIISVKLMKTTTYKEFRNELNRRLGYKDLRDNFYSEYFEKIGIKTCVYCSSQYALTVRTVNGKKCAKFQVDHYYSKSDYPCFSISFYNLYPVCGPCNNSKSTNTTNFNLYSDDFNEYKSSKFKFELDKKSLLKYRVNGINSELKLKFKEPLGSNFNSLFAIEGIYETQKDIAEELVLKSIIYNQSYTNSLKNALKKLYKDKSPMLEQLLIGNYINEADIHKRPMAKFTQDIAKQLKLL</sequence>
<dbReference type="RefSeq" id="WP_123860414.1">
    <property type="nucleotide sequence ID" value="NZ_CP033923.1"/>
</dbReference>
<proteinExistence type="predicted"/>
<dbReference type="Proteomes" id="UP000278288">
    <property type="component" value="Chromosome"/>
</dbReference>
<organism evidence="1 2">
    <name type="scientific">Chryseobacterium nakagawai</name>
    <dbReference type="NCBI Taxonomy" id="1241982"/>
    <lineage>
        <taxon>Bacteria</taxon>
        <taxon>Pseudomonadati</taxon>
        <taxon>Bacteroidota</taxon>
        <taxon>Flavobacteriia</taxon>
        <taxon>Flavobacteriales</taxon>
        <taxon>Weeksellaceae</taxon>
        <taxon>Chryseobacterium group</taxon>
        <taxon>Chryseobacterium</taxon>
    </lineage>
</organism>
<evidence type="ECO:0008006" key="3">
    <source>
        <dbReference type="Google" id="ProtNLM"/>
    </source>
</evidence>
<protein>
    <recommendedName>
        <fullName evidence="3">HNH endonuclease</fullName>
    </recommendedName>
</protein>
<name>A0AAD1DSK5_CHRNA</name>
<gene>
    <name evidence="1" type="ORF">EG343_24925</name>
</gene>
<evidence type="ECO:0000313" key="2">
    <source>
        <dbReference type="Proteomes" id="UP000278288"/>
    </source>
</evidence>
<dbReference type="KEGG" id="cnk:EG343_24925"/>
<dbReference type="AlphaFoldDB" id="A0AAD1DSK5"/>
<dbReference type="Gene3D" id="1.10.30.50">
    <property type="match status" value="1"/>
</dbReference>
<accession>A0AAD1DSK5</accession>